<dbReference type="NCBIfam" id="TIGR02717">
    <property type="entry name" value="AcCoA-syn-alpha"/>
    <property type="match status" value="1"/>
</dbReference>
<proteinExistence type="inferred from homology"/>
<name>C9R913_AMMDK</name>
<keyword evidence="3 5" id="KW-0067">ATP-binding</keyword>
<evidence type="ECO:0000259" key="6">
    <source>
        <dbReference type="PROSITE" id="PS50975"/>
    </source>
</evidence>
<dbReference type="InterPro" id="IPR036291">
    <property type="entry name" value="NAD(P)-bd_dom_sf"/>
</dbReference>
<dbReference type="SUPFAM" id="SSF56059">
    <property type="entry name" value="Glutathione synthetase ATP-binding domain-like"/>
    <property type="match status" value="1"/>
</dbReference>
<sequence length="699" mass="75293">MLEALFRPQSVAVVGASQDRSKIGNIILRNIIASGYQGKLYPINPRAGEIEGLKAFPAVSALGRGAVDLAVVAVPAPFVLDVARDCGEAGVKALVVISAGFKETGKEGLEREKELVAICRQYGMRLLGPNCVGVMDTHTPLNASFAAGFPHKGEIAFISQSGAMLVAILDWSMREGIGFSQFVSMGNKADLDETDLIEAAANDPHTKVILCYLEDIKEGQRFLEVAERVTREKPVVVLKSGVSEAGAKAASSHTGALAGSNIAYDAAFRQAGVIRVQSMRELFDLAVVFARQPIPRGRRVAVVTNAGGPGIVTADSVERQGLEMARFSRETAEELRSQLPREASVFNPVDVLGDARVDRFQVAIEKVLADENVDGVLVLLCPTAVSDPEGVARVMAELHARFSHKPMLGVFMGGESMAGGVEILNLAGIPCFTFPELAVGALAGLVHYGSIKARPPKEEVPVYPDVRPEEVRRILERARQERRRSLLSSEAAAVASAYGIPVAPIQLAQRAAEAVAIAAEYGYPVVLKVASPDILHKTDIGGVRMGLETPEEIRRAFWDIMESAAQHFPRANLYGVEVQKMYPKGVELIVGMTRDLQFGPLIAFGLGGIYVNLLKDVAFRLTWGLGPREAEAMIRETKAYDLLRGFRGEKPCDLKAVVEVVGRVARLVTDFPEIVELDINPVFAYPEGVVAVDVKITIG</sequence>
<dbReference type="OrthoDB" id="9807426at2"/>
<dbReference type="Gene3D" id="3.40.50.720">
    <property type="entry name" value="NAD(P)-binding Rossmann-like Domain"/>
    <property type="match status" value="1"/>
</dbReference>
<dbReference type="PANTHER" id="PTHR43334">
    <property type="entry name" value="ACETATE--COA LIGASE [ADP-FORMING]"/>
    <property type="match status" value="1"/>
</dbReference>
<comment type="similarity">
    <text evidence="4">In the N-terminal section; belongs to the acetate CoA ligase alpha subunit family.</text>
</comment>
<accession>C9R913</accession>
<dbReference type="InterPro" id="IPR014089">
    <property type="entry name" value="AcCoA-synth-alpha"/>
</dbReference>
<dbReference type="GO" id="GO:0005524">
    <property type="term" value="F:ATP binding"/>
    <property type="evidence" value="ECO:0007669"/>
    <property type="project" value="UniProtKB-UniRule"/>
</dbReference>
<dbReference type="RefSeq" id="WP_015739669.1">
    <property type="nucleotide sequence ID" value="NC_013385.1"/>
</dbReference>
<dbReference type="GO" id="GO:0043758">
    <property type="term" value="F:acetate-CoA ligase (ADP-forming) activity"/>
    <property type="evidence" value="ECO:0007669"/>
    <property type="project" value="InterPro"/>
</dbReference>
<keyword evidence="2 5" id="KW-0547">Nucleotide-binding</keyword>
<dbReference type="SMART" id="SM00881">
    <property type="entry name" value="CoA_binding"/>
    <property type="match status" value="1"/>
</dbReference>
<dbReference type="SUPFAM" id="SSF51735">
    <property type="entry name" value="NAD(P)-binding Rossmann-fold domains"/>
    <property type="match status" value="1"/>
</dbReference>
<dbReference type="Pfam" id="PF13607">
    <property type="entry name" value="Succ_CoA_lig"/>
    <property type="match status" value="1"/>
</dbReference>
<dbReference type="FunFam" id="3.30.1490.20:FF:000020">
    <property type="entry name" value="Protein lysine acetyltransferase"/>
    <property type="match status" value="1"/>
</dbReference>
<evidence type="ECO:0000256" key="5">
    <source>
        <dbReference type="PROSITE-ProRule" id="PRU00409"/>
    </source>
</evidence>
<evidence type="ECO:0000256" key="1">
    <source>
        <dbReference type="ARBA" id="ARBA00022598"/>
    </source>
</evidence>
<dbReference type="InterPro" id="IPR032875">
    <property type="entry name" value="Succ_CoA_lig_flav_dom"/>
</dbReference>
<dbReference type="PANTHER" id="PTHR43334:SF1">
    <property type="entry name" value="3-HYDROXYPROPIONATE--COA LIGASE [ADP-FORMING]"/>
    <property type="match status" value="1"/>
</dbReference>
<dbReference type="Gene3D" id="3.30.1490.20">
    <property type="entry name" value="ATP-grasp fold, A domain"/>
    <property type="match status" value="1"/>
</dbReference>
<dbReference type="Pfam" id="PF19045">
    <property type="entry name" value="Ligase_CoA_2"/>
    <property type="match status" value="1"/>
</dbReference>
<dbReference type="InterPro" id="IPR003781">
    <property type="entry name" value="CoA-bd"/>
</dbReference>
<dbReference type="Pfam" id="PF13380">
    <property type="entry name" value="CoA_binding_2"/>
    <property type="match status" value="1"/>
</dbReference>
<dbReference type="InterPro" id="IPR011761">
    <property type="entry name" value="ATP-grasp"/>
</dbReference>
<evidence type="ECO:0000313" key="7">
    <source>
        <dbReference type="EMBL" id="ACX52792.1"/>
    </source>
</evidence>
<feature type="domain" description="ATP-grasp" evidence="6">
    <location>
        <begin position="492"/>
        <end position="528"/>
    </location>
</feature>
<evidence type="ECO:0000256" key="4">
    <source>
        <dbReference type="ARBA" id="ARBA00060888"/>
    </source>
</evidence>
<dbReference type="InterPro" id="IPR016102">
    <property type="entry name" value="Succinyl-CoA_synth-like"/>
</dbReference>
<dbReference type="InterPro" id="IPR051538">
    <property type="entry name" value="Acyl-CoA_Synth/Transferase"/>
</dbReference>
<protein>
    <submittedName>
        <fullName evidence="7">Acetyl coenzyme A synthetase (ADP forming), alpha domain protein</fullName>
    </submittedName>
</protein>
<keyword evidence="1" id="KW-0436">Ligase</keyword>
<keyword evidence="8" id="KW-1185">Reference proteome</keyword>
<gene>
    <name evidence="7" type="ordered locus">Adeg_1700</name>
</gene>
<organism evidence="7 8">
    <name type="scientific">Ammonifex degensii (strain DSM 10501 / KC4)</name>
    <dbReference type="NCBI Taxonomy" id="429009"/>
    <lineage>
        <taxon>Bacteria</taxon>
        <taxon>Bacillati</taxon>
        <taxon>Bacillota</taxon>
        <taxon>Clostridia</taxon>
        <taxon>Thermoanaerobacterales</taxon>
        <taxon>Thermoanaerobacteraceae</taxon>
        <taxon>Ammonifex</taxon>
    </lineage>
</organism>
<dbReference type="SUPFAM" id="SSF52210">
    <property type="entry name" value="Succinyl-CoA synthetase domains"/>
    <property type="match status" value="2"/>
</dbReference>
<dbReference type="InterPro" id="IPR013815">
    <property type="entry name" value="ATP_grasp_subdomain_1"/>
</dbReference>
<evidence type="ECO:0000256" key="2">
    <source>
        <dbReference type="ARBA" id="ARBA00022741"/>
    </source>
</evidence>
<dbReference type="GO" id="GO:0046872">
    <property type="term" value="F:metal ion binding"/>
    <property type="evidence" value="ECO:0007669"/>
    <property type="project" value="InterPro"/>
</dbReference>
<evidence type="ECO:0000313" key="8">
    <source>
        <dbReference type="Proteomes" id="UP000002620"/>
    </source>
</evidence>
<dbReference type="eggNOG" id="COG0045">
    <property type="taxonomic scope" value="Bacteria"/>
</dbReference>
<dbReference type="Proteomes" id="UP000002620">
    <property type="component" value="Chromosome"/>
</dbReference>
<dbReference type="PROSITE" id="PS50975">
    <property type="entry name" value="ATP_GRASP"/>
    <property type="match status" value="1"/>
</dbReference>
<dbReference type="eggNOG" id="COG1042">
    <property type="taxonomic scope" value="Bacteria"/>
</dbReference>
<dbReference type="AlphaFoldDB" id="C9R913"/>
<dbReference type="HOGENOM" id="CLU_007415_3_1_9"/>
<dbReference type="STRING" id="429009.Adeg_1700"/>
<dbReference type="Pfam" id="PF13549">
    <property type="entry name" value="ATP-grasp_5"/>
    <property type="match status" value="1"/>
</dbReference>
<dbReference type="KEGG" id="adg:Adeg_1700"/>
<evidence type="ECO:0000256" key="3">
    <source>
        <dbReference type="ARBA" id="ARBA00022840"/>
    </source>
</evidence>
<dbReference type="Gene3D" id="3.30.470.20">
    <property type="entry name" value="ATP-grasp fold, B domain"/>
    <property type="match status" value="1"/>
</dbReference>
<dbReference type="Gene3D" id="3.40.50.261">
    <property type="entry name" value="Succinyl-CoA synthetase domains"/>
    <property type="match status" value="2"/>
</dbReference>
<dbReference type="EMBL" id="CP001785">
    <property type="protein sequence ID" value="ACX52792.1"/>
    <property type="molecule type" value="Genomic_DNA"/>
</dbReference>
<dbReference type="InterPro" id="IPR043938">
    <property type="entry name" value="Ligase_CoA_dom"/>
</dbReference>
<reference evidence="7 8" key="1">
    <citation type="submission" date="2009-10" db="EMBL/GenBank/DDBJ databases">
        <title>Complete sequence of chromosome of Ammonifex degensii KC4.</title>
        <authorList>
            <consortium name="US DOE Joint Genome Institute"/>
            <person name="Kerfeld C."/>
            <person name="Goodner B."/>
            <person name="Huber H."/>
            <person name="Stetter K."/>
            <person name="Lucas S."/>
            <person name="Copeland A."/>
            <person name="Lapidus A."/>
            <person name="Glavina del Rio T."/>
            <person name="Dalin E."/>
            <person name="Tice H."/>
            <person name="Bruce D."/>
            <person name="Goodwin L."/>
            <person name="Pitluck S."/>
            <person name="Saunders E."/>
            <person name="Brettin T."/>
            <person name="Detter J.C."/>
            <person name="Han C."/>
            <person name="Larimer F."/>
            <person name="Land M."/>
            <person name="Hauser L."/>
            <person name="Kyrpides N."/>
            <person name="Ovchinnikova G."/>
            <person name="Richardson P."/>
        </authorList>
    </citation>
    <scope>NUCLEOTIDE SEQUENCE [LARGE SCALE GENOMIC DNA]</scope>
    <source>
        <strain evidence="8">DSM 10501 / KC4</strain>
    </source>
</reference>